<keyword evidence="8" id="KW-1185">Reference proteome</keyword>
<keyword evidence="1" id="KW-0645">Protease</keyword>
<keyword evidence="4" id="KW-0378">Hydrolase</keyword>
<dbReference type="GO" id="GO:0046872">
    <property type="term" value="F:metal ion binding"/>
    <property type="evidence" value="ECO:0007669"/>
    <property type="project" value="UniProtKB-KW"/>
</dbReference>
<sequence>MVRHGQSSASDEIPAIPALTDPSQNPYYVHPNESVTAALVSPPLDGKNYHAWSKSMMKAVIMKNKLCFMDGSCPMPDPFDPTYEPWIRCNNLVLSWLMNSVILAISQSLVYTDTAAQAWIDLKARFSRADRVRVSTLQREMYALRQDSSSVTEFFTKLKGLWQELELYRPIPNCTCTFQCVCEAMRNAKKFREEDLILLFLTGLNEQYVMVRSQILLMEPFPQLNAAFGMVIQHESLDGLDTTLANDQEDQVSAAINFARKPNGKGFAPPKNDKLCTFCHKTNHVVDNCFKKHGFPPGYRFRDGTVVGNRTHGNSVNHIDGENAESKSIIEDRVATFSSEEYQALMALLKSKNAGEGPSQVNNIAKCVASSYCNNDKQGISSSQLDTCIIDSGATDHVCASLSLFSSYRQVNVIPVKLPNGSIVSTDIIGNITLTSELEIKNVFLCYIQNSMQKMIGSGRMINGLFYLEGTQFKAQTVNKMEFCCDICHFAKQKKFPYSASNSRAIHCLELLHMDIWGPFSTPTTHGHKYFLTVMDDFSRFTWVILLKGKYEAASKIQDFIQYSENHFGHKVKFLRSDNGPEFLSLSKFYLSKGIQHQTSCVYTPQQNGRVERKHQCILNIARALLTQSNLPSKYSGYAVLHSVFIMNRVPSQAIQNKIPFAALHNKLPDMSQLKVFGSLCYASTHDVHRSKFDHRARKCVYLGIKSVKSITNSPQQATTHSQHDITDSSPTSTHSSIIPTRHTTRTRKPPSHLVDYHCSSITAKTPYPISKFVSHANLSDSYSTFCLSLLADQEPNNYAQASQHECWVKAMKDELTALANNHTWVIVDLPKNVKPIGSKWVYKLKRKTDGSIDRYKARLVAKGYNQIEGVDYFQTFSPVAKLTTIRIVLAVASIKHWHIHQLDVDNAFLHGDLAEEVYMSIPQGLEGTSDNQVCKLTKSLYGLKQASRQWYEKLSQFLTTLGYAHMPSDPTLFTKQTKTSFTTLLVYVDDIVLTGDSLEEIEATKAHLNKAFGIKDIGILKYFLGLEVAHSQQGITLCQRKYCLDLLTETGSLGCKPSSVPMDPSIRLHHDDSEPHTDITEYRALVGKLLYLTSTRPDIAFSVQQLSQFLDAPTMIHFKAAHKVLRYLKDSRRSITGYCFYLGQSLICWKAKKQLTVSKSSSEAEYRALASTTCELQWLSYLLRDLKIHPAKGKLQGGLMKLLPITGYNQLADVFTKALHPANFHRLFSKLGLHNIFRPQLEGV</sequence>
<feature type="region of interest" description="Disordered" evidence="5">
    <location>
        <begin position="713"/>
        <end position="751"/>
    </location>
</feature>
<organism evidence="7 8">
    <name type="scientific">Trifolium subterraneum</name>
    <name type="common">Subterranean clover</name>
    <dbReference type="NCBI Taxonomy" id="3900"/>
    <lineage>
        <taxon>Eukaryota</taxon>
        <taxon>Viridiplantae</taxon>
        <taxon>Streptophyta</taxon>
        <taxon>Embryophyta</taxon>
        <taxon>Tracheophyta</taxon>
        <taxon>Spermatophyta</taxon>
        <taxon>Magnoliopsida</taxon>
        <taxon>eudicotyledons</taxon>
        <taxon>Gunneridae</taxon>
        <taxon>Pentapetalae</taxon>
        <taxon>rosids</taxon>
        <taxon>fabids</taxon>
        <taxon>Fabales</taxon>
        <taxon>Fabaceae</taxon>
        <taxon>Papilionoideae</taxon>
        <taxon>50 kb inversion clade</taxon>
        <taxon>NPAAA clade</taxon>
        <taxon>Hologalegina</taxon>
        <taxon>IRL clade</taxon>
        <taxon>Trifolieae</taxon>
        <taxon>Trifolium</taxon>
    </lineage>
</organism>
<accession>A0A2Z6M134</accession>
<dbReference type="InterPro" id="IPR039537">
    <property type="entry name" value="Retrotran_Ty1/copia-like"/>
</dbReference>
<keyword evidence="3" id="KW-0064">Aspartyl protease</keyword>
<evidence type="ECO:0000256" key="3">
    <source>
        <dbReference type="ARBA" id="ARBA00022750"/>
    </source>
</evidence>
<dbReference type="Pfam" id="PF00665">
    <property type="entry name" value="rve"/>
    <property type="match status" value="1"/>
</dbReference>
<dbReference type="InterPro" id="IPR013103">
    <property type="entry name" value="RVT_2"/>
</dbReference>
<evidence type="ECO:0000256" key="2">
    <source>
        <dbReference type="ARBA" id="ARBA00022723"/>
    </source>
</evidence>
<dbReference type="GO" id="GO:0003676">
    <property type="term" value="F:nucleic acid binding"/>
    <property type="evidence" value="ECO:0007669"/>
    <property type="project" value="InterPro"/>
</dbReference>
<feature type="domain" description="Integrase catalytic" evidence="6">
    <location>
        <begin position="493"/>
        <end position="668"/>
    </location>
</feature>
<dbReference type="PANTHER" id="PTHR42648">
    <property type="entry name" value="TRANSPOSASE, PUTATIVE-RELATED"/>
    <property type="match status" value="1"/>
</dbReference>
<dbReference type="InterPro" id="IPR054722">
    <property type="entry name" value="PolX-like_BBD"/>
</dbReference>
<dbReference type="PANTHER" id="PTHR42648:SF31">
    <property type="entry name" value="RNA-DIRECTED DNA POLYMERASE"/>
    <property type="match status" value="1"/>
</dbReference>
<evidence type="ECO:0000313" key="8">
    <source>
        <dbReference type="Proteomes" id="UP000242715"/>
    </source>
</evidence>
<protein>
    <recommendedName>
        <fullName evidence="6">Integrase catalytic domain-containing protein</fullName>
    </recommendedName>
</protein>
<dbReference type="AlphaFoldDB" id="A0A2Z6M134"/>
<dbReference type="Pfam" id="PF22936">
    <property type="entry name" value="Pol_BBD"/>
    <property type="match status" value="1"/>
</dbReference>
<evidence type="ECO:0000313" key="7">
    <source>
        <dbReference type="EMBL" id="GAU24468.1"/>
    </source>
</evidence>
<dbReference type="CDD" id="cd09272">
    <property type="entry name" value="RNase_HI_RT_Ty1"/>
    <property type="match status" value="1"/>
</dbReference>
<proteinExistence type="predicted"/>
<dbReference type="OrthoDB" id="414104at2759"/>
<dbReference type="PROSITE" id="PS50994">
    <property type="entry name" value="INTEGRASE"/>
    <property type="match status" value="1"/>
</dbReference>
<dbReference type="InterPro" id="IPR036397">
    <property type="entry name" value="RNaseH_sf"/>
</dbReference>
<dbReference type="SUPFAM" id="SSF53098">
    <property type="entry name" value="Ribonuclease H-like"/>
    <property type="match status" value="1"/>
</dbReference>
<dbReference type="GO" id="GO:0006508">
    <property type="term" value="P:proteolysis"/>
    <property type="evidence" value="ECO:0007669"/>
    <property type="project" value="UniProtKB-KW"/>
</dbReference>
<dbReference type="InterPro" id="IPR043502">
    <property type="entry name" value="DNA/RNA_pol_sf"/>
</dbReference>
<dbReference type="SUPFAM" id="SSF56672">
    <property type="entry name" value="DNA/RNA polymerases"/>
    <property type="match status" value="1"/>
</dbReference>
<evidence type="ECO:0000256" key="5">
    <source>
        <dbReference type="SAM" id="MobiDB-lite"/>
    </source>
</evidence>
<dbReference type="Proteomes" id="UP000242715">
    <property type="component" value="Unassembled WGS sequence"/>
</dbReference>
<dbReference type="InterPro" id="IPR012337">
    <property type="entry name" value="RNaseH-like_sf"/>
</dbReference>
<dbReference type="Pfam" id="PF14244">
    <property type="entry name" value="Retrotran_gag_3"/>
    <property type="match status" value="1"/>
</dbReference>
<dbReference type="InterPro" id="IPR029472">
    <property type="entry name" value="Copia-like_N"/>
</dbReference>
<dbReference type="Pfam" id="PF07727">
    <property type="entry name" value="RVT_2"/>
    <property type="match status" value="1"/>
</dbReference>
<evidence type="ECO:0000259" key="6">
    <source>
        <dbReference type="PROSITE" id="PS50994"/>
    </source>
</evidence>
<gene>
    <name evidence="7" type="ORF">TSUD_319450</name>
</gene>
<dbReference type="EMBL" id="DF973290">
    <property type="protein sequence ID" value="GAU24468.1"/>
    <property type="molecule type" value="Genomic_DNA"/>
</dbReference>
<dbReference type="GO" id="GO:0004190">
    <property type="term" value="F:aspartic-type endopeptidase activity"/>
    <property type="evidence" value="ECO:0007669"/>
    <property type="project" value="UniProtKB-KW"/>
</dbReference>
<dbReference type="GO" id="GO:0015074">
    <property type="term" value="P:DNA integration"/>
    <property type="evidence" value="ECO:0007669"/>
    <property type="project" value="InterPro"/>
</dbReference>
<feature type="compositionally biased region" description="Low complexity" evidence="5">
    <location>
        <begin position="728"/>
        <end position="742"/>
    </location>
</feature>
<name>A0A2Z6M134_TRISU</name>
<dbReference type="InterPro" id="IPR001584">
    <property type="entry name" value="Integrase_cat-core"/>
</dbReference>
<reference evidence="8" key="1">
    <citation type="journal article" date="2017" name="Front. Plant Sci.">
        <title>Climate Clever Clovers: New Paradigm to Reduce the Environmental Footprint of Ruminants by Breeding Low Methanogenic Forages Utilizing Haplotype Variation.</title>
        <authorList>
            <person name="Kaur P."/>
            <person name="Appels R."/>
            <person name="Bayer P.E."/>
            <person name="Keeble-Gagnere G."/>
            <person name="Wang J."/>
            <person name="Hirakawa H."/>
            <person name="Shirasawa K."/>
            <person name="Vercoe P."/>
            <person name="Stefanova K."/>
            <person name="Durmic Z."/>
            <person name="Nichols P."/>
            <person name="Revell C."/>
            <person name="Isobe S.N."/>
            <person name="Edwards D."/>
            <person name="Erskine W."/>
        </authorList>
    </citation>
    <scope>NUCLEOTIDE SEQUENCE [LARGE SCALE GENOMIC DNA]</scope>
    <source>
        <strain evidence="8">cv. Daliak</strain>
    </source>
</reference>
<evidence type="ECO:0000256" key="1">
    <source>
        <dbReference type="ARBA" id="ARBA00022670"/>
    </source>
</evidence>
<dbReference type="Gene3D" id="3.30.420.10">
    <property type="entry name" value="Ribonuclease H-like superfamily/Ribonuclease H"/>
    <property type="match status" value="1"/>
</dbReference>
<evidence type="ECO:0000256" key="4">
    <source>
        <dbReference type="ARBA" id="ARBA00022801"/>
    </source>
</evidence>
<keyword evidence="2" id="KW-0479">Metal-binding</keyword>